<evidence type="ECO:0000256" key="6">
    <source>
        <dbReference type="RuleBase" id="RU000481"/>
    </source>
</evidence>
<dbReference type="InterPro" id="IPR050596">
    <property type="entry name" value="AspAT/PAT-like"/>
</dbReference>
<evidence type="ECO:0000256" key="4">
    <source>
        <dbReference type="ARBA" id="ARBA00022679"/>
    </source>
</evidence>
<gene>
    <name evidence="8" type="primary">aspAT</name>
    <name evidence="8" type="ORF">LCIT_10510</name>
</gene>
<proteinExistence type="inferred from homology"/>
<dbReference type="InterPro" id="IPR015424">
    <property type="entry name" value="PyrdxlP-dep_Trfase"/>
</dbReference>
<dbReference type="EC" id="2.6.1.-" evidence="6"/>
<dbReference type="Pfam" id="PF00155">
    <property type="entry name" value="Aminotran_1_2"/>
    <property type="match status" value="1"/>
</dbReference>
<dbReference type="CDD" id="cd00609">
    <property type="entry name" value="AAT_like"/>
    <property type="match status" value="1"/>
</dbReference>
<name>A0A5A5U0A6_LEUCI</name>
<feature type="domain" description="Aminotransferase class I/classII large" evidence="7">
    <location>
        <begin position="30"/>
        <end position="385"/>
    </location>
</feature>
<dbReference type="InterPro" id="IPR015421">
    <property type="entry name" value="PyrdxlP-dep_Trfase_major"/>
</dbReference>
<keyword evidence="3 6" id="KW-0032">Aminotransferase</keyword>
<dbReference type="GO" id="GO:0008483">
    <property type="term" value="F:transaminase activity"/>
    <property type="evidence" value="ECO:0007669"/>
    <property type="project" value="UniProtKB-KW"/>
</dbReference>
<sequence>MISKRIQAVQPAATLAMSRMAKDMQAQGIDVINLGVGESDFQTPDNITQAAIKAIENHQTSFYTPTSGLNALKSAIVSQVKTRYAADILIDNVTVTTGAKLSLFALMQVLLNPGDNVVSAAPLWVSYVEQIKLASGKLHAIIPNNPELKLTREDLDAFPEQIKLIIVNSPNNPTGQVYSKAEIMAILEWAEAHETYVILDEIYGQLVYNGTTFTSGLQIQSLENSRMIIVDGVSKAYAMTGWRIGWTLASSEIIKGMNKLLDHMTSNPTAVAQYAAIEALLGDQSTVETMRLAFEQRLNKTFDALNSVPGLQVAVKPQGAFYLFPKVDNSIMLAAGVNNTNDLSMKLLQEAHVALPAGEGFSMPGYLRMGYAKDQVVLNEAVQRLTNFFQQYK</sequence>
<evidence type="ECO:0000256" key="1">
    <source>
        <dbReference type="ARBA" id="ARBA00001933"/>
    </source>
</evidence>
<evidence type="ECO:0000313" key="8">
    <source>
        <dbReference type="EMBL" id="GDZ83809.1"/>
    </source>
</evidence>
<comment type="cofactor">
    <cofactor evidence="1 6">
        <name>pyridoxal 5'-phosphate</name>
        <dbReference type="ChEBI" id="CHEBI:597326"/>
    </cofactor>
</comment>
<dbReference type="InterPro" id="IPR004839">
    <property type="entry name" value="Aminotransferase_I/II_large"/>
</dbReference>
<dbReference type="EMBL" id="BJJW01000006">
    <property type="protein sequence ID" value="GDZ83809.1"/>
    <property type="molecule type" value="Genomic_DNA"/>
</dbReference>
<dbReference type="GO" id="GO:0006520">
    <property type="term" value="P:amino acid metabolic process"/>
    <property type="evidence" value="ECO:0007669"/>
    <property type="project" value="InterPro"/>
</dbReference>
<dbReference type="PROSITE" id="PS00105">
    <property type="entry name" value="AA_TRANSFER_CLASS_1"/>
    <property type="match status" value="1"/>
</dbReference>
<evidence type="ECO:0000313" key="9">
    <source>
        <dbReference type="Proteomes" id="UP000323274"/>
    </source>
</evidence>
<dbReference type="RefSeq" id="WP_040176799.1">
    <property type="nucleotide sequence ID" value="NZ_BJJW01000006.1"/>
</dbReference>
<evidence type="ECO:0000259" key="7">
    <source>
        <dbReference type="Pfam" id="PF00155"/>
    </source>
</evidence>
<evidence type="ECO:0000256" key="3">
    <source>
        <dbReference type="ARBA" id="ARBA00022576"/>
    </source>
</evidence>
<dbReference type="PANTHER" id="PTHR46383:SF1">
    <property type="entry name" value="ASPARTATE AMINOTRANSFERASE"/>
    <property type="match status" value="1"/>
</dbReference>
<keyword evidence="4 6" id="KW-0808">Transferase</keyword>
<organism evidence="8 9">
    <name type="scientific">Leuconostoc citreum</name>
    <dbReference type="NCBI Taxonomy" id="33964"/>
    <lineage>
        <taxon>Bacteria</taxon>
        <taxon>Bacillati</taxon>
        <taxon>Bacillota</taxon>
        <taxon>Bacilli</taxon>
        <taxon>Lactobacillales</taxon>
        <taxon>Lactobacillaceae</taxon>
        <taxon>Leuconostoc</taxon>
    </lineage>
</organism>
<dbReference type="SUPFAM" id="SSF53383">
    <property type="entry name" value="PLP-dependent transferases"/>
    <property type="match status" value="1"/>
</dbReference>
<comment type="caution">
    <text evidence="8">The sequence shown here is derived from an EMBL/GenBank/DDBJ whole genome shotgun (WGS) entry which is preliminary data.</text>
</comment>
<dbReference type="InterPro" id="IPR015422">
    <property type="entry name" value="PyrdxlP-dep_Trfase_small"/>
</dbReference>
<keyword evidence="5" id="KW-0663">Pyridoxal phosphate</keyword>
<reference evidence="8 9" key="1">
    <citation type="submission" date="2019-04" db="EMBL/GenBank/DDBJ databases">
        <title>A pseudo-fructophilic Leuconostoc citreum strain F192-5 isolated from peel of satsuma mandarin: the first report for isolation and characterization of strain-dependent fructophilic-like characteristics.</title>
        <authorList>
            <person name="Maeno S."/>
            <person name="Tanizawa Y."/>
            <person name="Kajikawa A."/>
            <person name="Kanesaki Y."/>
            <person name="Kubota E."/>
            <person name="Arita M."/>
            <person name="Leon D."/>
            <person name="Endo A."/>
        </authorList>
    </citation>
    <scope>NUCLEOTIDE SEQUENCE [LARGE SCALE GENOMIC DNA]</scope>
    <source>
        <strain evidence="8 9">F192-5</strain>
    </source>
</reference>
<dbReference type="Gene3D" id="3.40.640.10">
    <property type="entry name" value="Type I PLP-dependent aspartate aminotransferase-like (Major domain)"/>
    <property type="match status" value="1"/>
</dbReference>
<dbReference type="AlphaFoldDB" id="A0A5A5U0A6"/>
<dbReference type="GO" id="GO:0030170">
    <property type="term" value="F:pyridoxal phosphate binding"/>
    <property type="evidence" value="ECO:0007669"/>
    <property type="project" value="InterPro"/>
</dbReference>
<dbReference type="InterPro" id="IPR004838">
    <property type="entry name" value="NHTrfase_class1_PyrdxlP-BS"/>
</dbReference>
<evidence type="ECO:0000256" key="5">
    <source>
        <dbReference type="ARBA" id="ARBA00022898"/>
    </source>
</evidence>
<accession>A0A5A5U0A6</accession>
<comment type="similarity">
    <text evidence="2 6">Belongs to the class-I pyridoxal-phosphate-dependent aminotransferase family.</text>
</comment>
<dbReference type="PANTHER" id="PTHR46383">
    <property type="entry name" value="ASPARTATE AMINOTRANSFERASE"/>
    <property type="match status" value="1"/>
</dbReference>
<dbReference type="Gene3D" id="3.90.1150.10">
    <property type="entry name" value="Aspartate Aminotransferase, domain 1"/>
    <property type="match status" value="1"/>
</dbReference>
<protein>
    <recommendedName>
        <fullName evidence="6">Aminotransferase</fullName>
        <ecNumber evidence="6">2.6.1.-</ecNumber>
    </recommendedName>
</protein>
<dbReference type="Proteomes" id="UP000323274">
    <property type="component" value="Unassembled WGS sequence"/>
</dbReference>
<evidence type="ECO:0000256" key="2">
    <source>
        <dbReference type="ARBA" id="ARBA00007441"/>
    </source>
</evidence>